<evidence type="ECO:0000256" key="4">
    <source>
        <dbReference type="ARBA" id="ARBA00023125"/>
    </source>
</evidence>
<dbReference type="GO" id="GO:0071821">
    <property type="term" value="C:FANCM-MHF complex"/>
    <property type="evidence" value="ECO:0007669"/>
    <property type="project" value="TreeGrafter"/>
</dbReference>
<dbReference type="GO" id="GO:0006281">
    <property type="term" value="P:DNA repair"/>
    <property type="evidence" value="ECO:0007669"/>
    <property type="project" value="UniProtKB-KW"/>
</dbReference>
<comment type="subcellular location">
    <subcellularLocation>
        <location evidence="1">Nucleus</location>
    </subcellularLocation>
</comment>
<dbReference type="GO" id="GO:0046982">
    <property type="term" value="F:protein heterodimerization activity"/>
    <property type="evidence" value="ECO:0007669"/>
    <property type="project" value="InterPro"/>
</dbReference>
<proteinExistence type="inferred from homology"/>
<dbReference type="InterPro" id="IPR009072">
    <property type="entry name" value="Histone-fold"/>
</dbReference>
<evidence type="ECO:0000256" key="6">
    <source>
        <dbReference type="ARBA" id="ARBA00023242"/>
    </source>
</evidence>
<dbReference type="KEGG" id="tbl:TBLA_0E00470"/>
<dbReference type="EMBL" id="HE806320">
    <property type="protein sequence ID" value="CCH61108.1"/>
    <property type="molecule type" value="Genomic_DNA"/>
</dbReference>
<dbReference type="Proteomes" id="UP000002866">
    <property type="component" value="Chromosome 5"/>
</dbReference>
<dbReference type="CDD" id="cd22921">
    <property type="entry name" value="HFD_CENP-X"/>
    <property type="match status" value="1"/>
</dbReference>
<protein>
    <recommendedName>
        <fullName evidence="10">Transcription factor CBF/NF-Y/archaeal histone domain-containing protein</fullName>
    </recommendedName>
</protein>
<dbReference type="GO" id="GO:0051382">
    <property type="term" value="P:kinetochore assembly"/>
    <property type="evidence" value="ECO:0007669"/>
    <property type="project" value="InterPro"/>
</dbReference>
<evidence type="ECO:0000313" key="8">
    <source>
        <dbReference type="EMBL" id="CCH61108.1"/>
    </source>
</evidence>
<keyword evidence="3" id="KW-0227">DNA damage</keyword>
<dbReference type="PANTHER" id="PTHR28680:SF1">
    <property type="entry name" value="CENTROMERE PROTEIN X"/>
    <property type="match status" value="1"/>
</dbReference>
<dbReference type="GO" id="GO:0000712">
    <property type="term" value="P:resolution of meiotic recombination intermediates"/>
    <property type="evidence" value="ECO:0007669"/>
    <property type="project" value="TreeGrafter"/>
</dbReference>
<evidence type="ECO:0000256" key="1">
    <source>
        <dbReference type="ARBA" id="ARBA00004123"/>
    </source>
</evidence>
<dbReference type="InterPro" id="IPR018552">
    <property type="entry name" value="CENP-X"/>
</dbReference>
<dbReference type="InParanoid" id="I2H406"/>
<keyword evidence="5" id="KW-0234">DNA repair</keyword>
<dbReference type="STRING" id="1071380.I2H406"/>
<dbReference type="Gene3D" id="1.10.20.10">
    <property type="entry name" value="Histone, subunit A"/>
    <property type="match status" value="1"/>
</dbReference>
<keyword evidence="4" id="KW-0238">DNA-binding</keyword>
<reference evidence="8 9" key="1">
    <citation type="journal article" date="2011" name="Proc. Natl. Acad. Sci. U.S.A.">
        <title>Evolutionary erosion of yeast sex chromosomes by mating-type switching accidents.</title>
        <authorList>
            <person name="Gordon J.L."/>
            <person name="Armisen D."/>
            <person name="Proux-Wera E."/>
            <person name="Oheigeartaigh S.S."/>
            <person name="Byrne K.P."/>
            <person name="Wolfe K.H."/>
        </authorList>
    </citation>
    <scope>NUCLEOTIDE SEQUENCE [LARGE SCALE GENOMIC DNA]</scope>
    <source>
        <strain evidence="9">ATCC 34711 / CBS 6284 / DSM 70876 / NBRC 10599 / NRRL Y-10934 / UCD 77-7</strain>
    </source>
</reference>
<dbReference type="GO" id="GO:0031297">
    <property type="term" value="P:replication fork processing"/>
    <property type="evidence" value="ECO:0007669"/>
    <property type="project" value="TreeGrafter"/>
</dbReference>
<evidence type="ECO:0008006" key="10">
    <source>
        <dbReference type="Google" id="ProtNLM"/>
    </source>
</evidence>
<evidence type="ECO:0000256" key="2">
    <source>
        <dbReference type="ARBA" id="ARBA00009359"/>
    </source>
</evidence>
<keyword evidence="9" id="KW-1185">Reference proteome</keyword>
<dbReference type="Pfam" id="PF09415">
    <property type="entry name" value="CENP-X"/>
    <property type="match status" value="1"/>
</dbReference>
<dbReference type="FunCoup" id="I2H406">
    <property type="interactions" value="18"/>
</dbReference>
<dbReference type="eggNOG" id="ENOG502S826">
    <property type="taxonomic scope" value="Eukaryota"/>
</dbReference>
<gene>
    <name evidence="8" type="primary">TBLA0E00470</name>
    <name evidence="8" type="ORF">TBLA_0E00470</name>
</gene>
<organism evidence="8 9">
    <name type="scientific">Henningerozyma blattae (strain ATCC 34711 / CBS 6284 / DSM 70876 / NBRC 10599 / NRRL Y-10934 / UCD 77-7)</name>
    <name type="common">Yeast</name>
    <name type="synonym">Tetrapisispora blattae</name>
    <dbReference type="NCBI Taxonomy" id="1071380"/>
    <lineage>
        <taxon>Eukaryota</taxon>
        <taxon>Fungi</taxon>
        <taxon>Dikarya</taxon>
        <taxon>Ascomycota</taxon>
        <taxon>Saccharomycotina</taxon>
        <taxon>Saccharomycetes</taxon>
        <taxon>Saccharomycetales</taxon>
        <taxon>Saccharomycetaceae</taxon>
        <taxon>Henningerozyma</taxon>
    </lineage>
</organism>
<evidence type="ECO:0000313" key="9">
    <source>
        <dbReference type="Proteomes" id="UP000002866"/>
    </source>
</evidence>
<sequence length="116" mass="13172">MSNSSNKNTTETDVKLPENTIARILQTSSFVDENTRITKNTVTKLQKYMELFIREAALRSLENKEEQISNEKSAVKNEPGLEDTKIFNDNNKLNDNDIELSHEALEAITGLLLLDM</sequence>
<dbReference type="RefSeq" id="XP_004180627.1">
    <property type="nucleotide sequence ID" value="XM_004180579.1"/>
</dbReference>
<dbReference type="SUPFAM" id="SSF47113">
    <property type="entry name" value="Histone-fold"/>
    <property type="match status" value="1"/>
</dbReference>
<evidence type="ECO:0000256" key="5">
    <source>
        <dbReference type="ARBA" id="ARBA00023204"/>
    </source>
</evidence>
<dbReference type="HOGENOM" id="CLU_113787_0_0_1"/>
<comment type="similarity">
    <text evidence="2">Belongs to the CENP-X/MHF2 family.</text>
</comment>
<dbReference type="GO" id="GO:0003677">
    <property type="term" value="F:DNA binding"/>
    <property type="evidence" value="ECO:0007669"/>
    <property type="project" value="UniProtKB-KW"/>
</dbReference>
<dbReference type="PANTHER" id="PTHR28680">
    <property type="entry name" value="CENTROMERE PROTEIN X"/>
    <property type="match status" value="1"/>
</dbReference>
<evidence type="ECO:0000256" key="3">
    <source>
        <dbReference type="ARBA" id="ARBA00022763"/>
    </source>
</evidence>
<feature type="region of interest" description="Disordered" evidence="7">
    <location>
        <begin position="64"/>
        <end position="89"/>
    </location>
</feature>
<keyword evidence="6" id="KW-0539">Nucleus</keyword>
<accession>I2H406</accession>
<dbReference type="GeneID" id="14496234"/>
<dbReference type="AlphaFoldDB" id="I2H406"/>
<evidence type="ECO:0000256" key="7">
    <source>
        <dbReference type="SAM" id="MobiDB-lite"/>
    </source>
</evidence>
<dbReference type="OrthoDB" id="2500381at2759"/>
<feature type="compositionally biased region" description="Basic and acidic residues" evidence="7">
    <location>
        <begin position="64"/>
        <end position="75"/>
    </location>
</feature>
<name>I2H406_HENB6</name>